<dbReference type="EMBL" id="JBBCAQ010000010">
    <property type="protein sequence ID" value="KAK7601813.1"/>
    <property type="molecule type" value="Genomic_DNA"/>
</dbReference>
<dbReference type="InterPro" id="IPR015424">
    <property type="entry name" value="PyrdxlP-dep_Trfase"/>
</dbReference>
<dbReference type="FunFam" id="3.40.640.10:FF:000030">
    <property type="entry name" value="Low-specificity L-threonine aldolase"/>
    <property type="match status" value="1"/>
</dbReference>
<dbReference type="GO" id="GO:0005829">
    <property type="term" value="C:cytosol"/>
    <property type="evidence" value="ECO:0007669"/>
    <property type="project" value="TreeGrafter"/>
</dbReference>
<keyword evidence="4" id="KW-0456">Lyase</keyword>
<dbReference type="Gene3D" id="3.40.640.10">
    <property type="entry name" value="Type I PLP-dependent aspartate aminotransferase-like (Major domain)"/>
    <property type="match status" value="1"/>
</dbReference>
<dbReference type="Proteomes" id="UP001367676">
    <property type="component" value="Unassembled WGS sequence"/>
</dbReference>
<feature type="compositionally biased region" description="Basic and acidic residues" evidence="5">
    <location>
        <begin position="50"/>
        <end position="59"/>
    </location>
</feature>
<feature type="region of interest" description="Disordered" evidence="5">
    <location>
        <begin position="222"/>
        <end position="251"/>
    </location>
</feature>
<dbReference type="NCBIfam" id="NF041359">
    <property type="entry name" value="GntG_guanitoxin"/>
    <property type="match status" value="1"/>
</dbReference>
<dbReference type="Gene3D" id="3.90.1150.10">
    <property type="entry name" value="Aspartate Aminotransferase, domain 1"/>
    <property type="match status" value="1"/>
</dbReference>
<comment type="caution">
    <text evidence="7">The sequence shown here is derived from an EMBL/GenBank/DDBJ whole genome shotgun (WGS) entry which is preliminary data.</text>
</comment>
<keyword evidence="3" id="KW-0663">Pyridoxal phosphate</keyword>
<dbReference type="GO" id="GO:0006545">
    <property type="term" value="P:glycine biosynthetic process"/>
    <property type="evidence" value="ECO:0007669"/>
    <property type="project" value="TreeGrafter"/>
</dbReference>
<dbReference type="Pfam" id="PF01212">
    <property type="entry name" value="Beta_elim_lyase"/>
    <property type="match status" value="1"/>
</dbReference>
<name>A0AAN9TPN3_9HEMI</name>
<proteinExistence type="inferred from homology"/>
<comment type="cofactor">
    <cofactor evidence="1">
        <name>pyridoxal 5'-phosphate</name>
        <dbReference type="ChEBI" id="CHEBI:597326"/>
    </cofactor>
</comment>
<evidence type="ECO:0000313" key="8">
    <source>
        <dbReference type="Proteomes" id="UP001367676"/>
    </source>
</evidence>
<accession>A0AAN9TPN3</accession>
<evidence type="ECO:0000256" key="1">
    <source>
        <dbReference type="ARBA" id="ARBA00001933"/>
    </source>
</evidence>
<comment type="similarity">
    <text evidence="2">Belongs to the threonine aldolase family.</text>
</comment>
<reference evidence="7 8" key="1">
    <citation type="submission" date="2024-03" db="EMBL/GenBank/DDBJ databases">
        <title>Adaptation during the transition from Ophiocordyceps entomopathogen to insect associate is accompanied by gene loss and intensified selection.</title>
        <authorList>
            <person name="Ward C.M."/>
            <person name="Onetto C.A."/>
            <person name="Borneman A.R."/>
        </authorList>
    </citation>
    <scope>NUCLEOTIDE SEQUENCE [LARGE SCALE GENOMIC DNA]</scope>
    <source>
        <strain evidence="7">AWRI1</strain>
        <tissue evidence="7">Single Adult Female</tissue>
    </source>
</reference>
<dbReference type="PANTHER" id="PTHR48097:SF9">
    <property type="entry name" value="L-THREONINE ALDOLASE"/>
    <property type="match status" value="1"/>
</dbReference>
<feature type="compositionally biased region" description="Polar residues" evidence="5">
    <location>
        <begin position="231"/>
        <end position="246"/>
    </location>
</feature>
<dbReference type="SUPFAM" id="SSF53383">
    <property type="entry name" value="PLP-dependent transferases"/>
    <property type="match status" value="1"/>
</dbReference>
<feature type="domain" description="Aromatic amino acid beta-eliminating lyase/threonine aldolase" evidence="6">
    <location>
        <begin position="310"/>
        <end position="595"/>
    </location>
</feature>
<dbReference type="PANTHER" id="PTHR48097">
    <property type="entry name" value="L-THREONINE ALDOLASE-RELATED"/>
    <property type="match status" value="1"/>
</dbReference>
<dbReference type="GO" id="GO:0006567">
    <property type="term" value="P:L-threonine catabolic process"/>
    <property type="evidence" value="ECO:0007669"/>
    <property type="project" value="TreeGrafter"/>
</dbReference>
<evidence type="ECO:0000256" key="5">
    <source>
        <dbReference type="SAM" id="MobiDB-lite"/>
    </source>
</evidence>
<gene>
    <name evidence="7" type="ORF">V9T40_009254</name>
</gene>
<evidence type="ECO:0000256" key="4">
    <source>
        <dbReference type="ARBA" id="ARBA00023239"/>
    </source>
</evidence>
<dbReference type="InterPro" id="IPR015421">
    <property type="entry name" value="PyrdxlP-dep_Trfase_major"/>
</dbReference>
<dbReference type="GO" id="GO:0008732">
    <property type="term" value="F:L-allo-threonine aldolase activity"/>
    <property type="evidence" value="ECO:0007669"/>
    <property type="project" value="TreeGrafter"/>
</dbReference>
<protein>
    <recommendedName>
        <fullName evidence="6">Aromatic amino acid beta-eliminating lyase/threonine aldolase domain-containing protein</fullName>
    </recommendedName>
</protein>
<feature type="region of interest" description="Disordered" evidence="5">
    <location>
        <begin position="42"/>
        <end position="75"/>
    </location>
</feature>
<sequence>MNNKVPQNQTSSDRTAEGNSACLEVTQRIEFIKNVDLVTSNESNSGPFRIKHDFVESPRKRTRSSSRFGDQKRSRRGAEGSACVLLASIEEQVDASSQSIRPHDQQQISQTMASQIGAGLVTLDCDEGNDYIDKEGHRRLNEESYSTIISENTRNGATHRLQTTNGCTVYDNGGGALSLEIFSSSPQEKRQSSETGSHKQIVHKVSANGDCRTGRIRTAQLERAGPKCKQPETNSLSSDGGTSSNGLCEPTEVAQNPYQAPKKIQQNTEQKGRLLPFASSTSYGKTGSYSDDQSTQCKIQENSHNVKVVDFRSDTCSLPTEPMRDAIYRAEVGDAVYNEDPSVLVLEKKSAKLFQKEAACFVPSGTMSNLVAILVHCNKRGSEIITGSKSHILLFEQAGVAQFGGINIREIENNPDGTFSLDELKNKIRIEDAHTPYTSLICVENTHNVLGGKVLPQKWIEELCTFAKSVNLPVHMDGARIFSASIKLNISVGEITRNVDTVTFCISKNLGAPYGSVLLGSTEFITKARRVIKALGGGVRQIGFMAAAGLYALENMVERLSDDHYHVQMIADGIRKLNNPHVTVLAPEDIHTNILMIRLDLSKVTPVEFVNMLSTVYDDEEDPVMIRAFAIDKETVRFVLCNNNSKSDVEDAIRKIRFVINKIR</sequence>
<evidence type="ECO:0000313" key="7">
    <source>
        <dbReference type="EMBL" id="KAK7601813.1"/>
    </source>
</evidence>
<dbReference type="InterPro" id="IPR001597">
    <property type="entry name" value="ArAA_b-elim_lyase/Thr_aldolase"/>
</dbReference>
<keyword evidence="8" id="KW-1185">Reference proteome</keyword>
<dbReference type="InterPro" id="IPR023603">
    <property type="entry name" value="Low_specificity_L-TA-like"/>
</dbReference>
<evidence type="ECO:0000259" key="6">
    <source>
        <dbReference type="Pfam" id="PF01212"/>
    </source>
</evidence>
<dbReference type="InterPro" id="IPR015422">
    <property type="entry name" value="PyrdxlP-dep_Trfase_small"/>
</dbReference>
<organism evidence="7 8">
    <name type="scientific">Parthenolecanium corni</name>
    <dbReference type="NCBI Taxonomy" id="536013"/>
    <lineage>
        <taxon>Eukaryota</taxon>
        <taxon>Metazoa</taxon>
        <taxon>Ecdysozoa</taxon>
        <taxon>Arthropoda</taxon>
        <taxon>Hexapoda</taxon>
        <taxon>Insecta</taxon>
        <taxon>Pterygota</taxon>
        <taxon>Neoptera</taxon>
        <taxon>Paraneoptera</taxon>
        <taxon>Hemiptera</taxon>
        <taxon>Sternorrhyncha</taxon>
        <taxon>Coccoidea</taxon>
        <taxon>Coccidae</taxon>
        <taxon>Parthenolecanium</taxon>
    </lineage>
</organism>
<evidence type="ECO:0000256" key="2">
    <source>
        <dbReference type="ARBA" id="ARBA00006966"/>
    </source>
</evidence>
<evidence type="ECO:0000256" key="3">
    <source>
        <dbReference type="ARBA" id="ARBA00022898"/>
    </source>
</evidence>
<dbReference type="AlphaFoldDB" id="A0AAN9TPN3"/>